<gene>
    <name evidence="1" type="ORF">G7082_14435</name>
</gene>
<dbReference type="RefSeq" id="WP_166035896.1">
    <property type="nucleotide sequence ID" value="NZ_CP049887.1"/>
</dbReference>
<dbReference type="AlphaFoldDB" id="A0A6G8AWY7"/>
<protein>
    <submittedName>
        <fullName evidence="1">Uncharacterized protein</fullName>
    </submittedName>
</protein>
<organism evidence="1 2">
    <name type="scientific">Vagococcus hydrophili</name>
    <dbReference type="NCBI Taxonomy" id="2714947"/>
    <lineage>
        <taxon>Bacteria</taxon>
        <taxon>Bacillati</taxon>
        <taxon>Bacillota</taxon>
        <taxon>Bacilli</taxon>
        <taxon>Lactobacillales</taxon>
        <taxon>Enterococcaceae</taxon>
        <taxon>Vagococcus</taxon>
    </lineage>
</organism>
<keyword evidence="2" id="KW-1185">Reference proteome</keyword>
<dbReference type="Proteomes" id="UP000501747">
    <property type="component" value="Chromosome"/>
</dbReference>
<evidence type="ECO:0000313" key="1">
    <source>
        <dbReference type="EMBL" id="QIL49611.1"/>
    </source>
</evidence>
<dbReference type="EMBL" id="CP049887">
    <property type="protein sequence ID" value="QIL49611.1"/>
    <property type="molecule type" value="Genomic_DNA"/>
</dbReference>
<reference evidence="1 2" key="1">
    <citation type="submission" date="2020-03" db="EMBL/GenBank/DDBJ databases">
        <title>Vagococcus sp. nov., isolated from beetles.</title>
        <authorList>
            <person name="Hyun D.-W."/>
            <person name="Bae J.-W."/>
        </authorList>
    </citation>
    <scope>NUCLEOTIDE SEQUENCE [LARGE SCALE GENOMIC DNA]</scope>
    <source>
        <strain evidence="1 2">HDW17B</strain>
    </source>
</reference>
<evidence type="ECO:0000313" key="2">
    <source>
        <dbReference type="Proteomes" id="UP000501747"/>
    </source>
</evidence>
<proteinExistence type="predicted"/>
<name>A0A6G8AWY7_9ENTE</name>
<sequence>MDKKNKKAEIPQVSEEYGLVDFRPLTMKERSEIYSKLTKVQRALIDEHRKYLIRSEFIKDSYLSASDWEFVDLRIDERYPETHQKEKQLYCQCGRRLKYQYIVKSKETGKKMGLGIQHFKDHLNIPQQVAKEIVDRLSNVDFGLDELLWLKRKGIEFPRELWENYALYLYKNQQVKQPFAINYSLAQRIGAFKEADMPIYFSDYQLLIKEIKELQKASIEMPQETINESNLKEFKRNLLSNIQQKSLFDRVSIWSLQIQKQMASGVSEPKLPTTYFEELYEILSQSGKDREKKLLAFGNRGMGKWIQKEVYLHLLKTVEEYGLSESFLNGIHPFMREGLSDYIVEDQKDIELKQDLEEITEILAKYDVAEREKLLELLIKNKID</sequence>
<dbReference type="KEGG" id="vhy:G7082_14435"/>
<accession>A0A6G8AWY7</accession>